<dbReference type="EMBL" id="QWKU01000001">
    <property type="protein sequence ID" value="RID94600.1"/>
    <property type="molecule type" value="Genomic_DNA"/>
</dbReference>
<protein>
    <recommendedName>
        <fullName evidence="3">RNA polymerase sigma-70 region 2 domain-containing protein</fullName>
    </recommendedName>
</protein>
<dbReference type="Proteomes" id="UP000266262">
    <property type="component" value="Unassembled WGS sequence"/>
</dbReference>
<evidence type="ECO:0000313" key="2">
    <source>
        <dbReference type="Proteomes" id="UP000266262"/>
    </source>
</evidence>
<dbReference type="SUPFAM" id="SSF88946">
    <property type="entry name" value="Sigma2 domain of RNA polymerase sigma factors"/>
    <property type="match status" value="1"/>
</dbReference>
<accession>A0ABX9MAA6</accession>
<evidence type="ECO:0000313" key="1">
    <source>
        <dbReference type="EMBL" id="RID94600.1"/>
    </source>
</evidence>
<comment type="caution">
    <text evidence="1">The sequence shown here is derived from an EMBL/GenBank/DDBJ whole genome shotgun (WGS) entry which is preliminary data.</text>
</comment>
<dbReference type="Gene3D" id="1.10.1740.10">
    <property type="match status" value="1"/>
</dbReference>
<dbReference type="Gene3D" id="1.10.10.10">
    <property type="entry name" value="Winged helix-like DNA-binding domain superfamily/Winged helix DNA-binding domain"/>
    <property type="match status" value="1"/>
</dbReference>
<dbReference type="InterPro" id="IPR013325">
    <property type="entry name" value="RNA_pol_sigma_r2"/>
</dbReference>
<gene>
    <name evidence="1" type="ORF">DX915_03590</name>
</gene>
<evidence type="ECO:0008006" key="3">
    <source>
        <dbReference type="Google" id="ProtNLM"/>
    </source>
</evidence>
<name>A0ABX9MAA6_9FIRM</name>
<organism evidence="1 2">
    <name type="scientific">Dialister pneumosintes</name>
    <dbReference type="NCBI Taxonomy" id="39950"/>
    <lineage>
        <taxon>Bacteria</taxon>
        <taxon>Bacillati</taxon>
        <taxon>Bacillota</taxon>
        <taxon>Negativicutes</taxon>
        <taxon>Veillonellales</taxon>
        <taxon>Veillonellaceae</taxon>
        <taxon>Dialister</taxon>
    </lineage>
</organism>
<dbReference type="InterPro" id="IPR036388">
    <property type="entry name" value="WH-like_DNA-bd_sf"/>
</dbReference>
<sequence>MFRNSHRRISTYVSILVKMDRVRNESIMNNFNRLSDEELILSYRKGNRAAKDILCQRYIPLVKKLITAPFVYRFREDLEQALWIIFCERIESYDVKKAKFSTMISKILRFERANYFRREKKRWIHEVSGIIKEKSSEEIYVRLEREEISCFLKEFEKQLSKQALEVFRKLLTGYLSERQLAEKLGVSRHSIRKCKKEIRNTFYSIQKSLQPK</sequence>
<keyword evidence="2" id="KW-1185">Reference proteome</keyword>
<reference evidence="1 2" key="1">
    <citation type="submission" date="2018-08" db="EMBL/GenBank/DDBJ databases">
        <title>Draft genome sequence of Dialister pneumosintes KCOM 1685.</title>
        <authorList>
            <person name="Kook J.-K."/>
            <person name="Park S.-N."/>
            <person name="Lim Y.K."/>
        </authorList>
    </citation>
    <scope>NUCLEOTIDE SEQUENCE [LARGE SCALE GENOMIC DNA]</scope>
    <source>
        <strain evidence="1 2">KCOM 1685</strain>
    </source>
</reference>
<proteinExistence type="predicted"/>